<dbReference type="PANTHER" id="PTHR21137">
    <property type="entry name" value="ODORANT RECEPTOR"/>
    <property type="match status" value="1"/>
</dbReference>
<keyword evidence="4 10" id="KW-0812">Transmembrane</keyword>
<evidence type="ECO:0000313" key="11">
    <source>
        <dbReference type="Proteomes" id="UP000515204"/>
    </source>
</evidence>
<keyword evidence="11" id="KW-1185">Reference proteome</keyword>
<accession>A0A6P3YBN0</accession>
<evidence type="ECO:0000256" key="3">
    <source>
        <dbReference type="ARBA" id="ARBA00022606"/>
    </source>
</evidence>
<dbReference type="Proteomes" id="UP000515204">
    <property type="component" value="Unplaced"/>
</dbReference>
<evidence type="ECO:0000313" key="12">
    <source>
        <dbReference type="RefSeq" id="XP_014487793.1"/>
    </source>
</evidence>
<reference evidence="12" key="1">
    <citation type="submission" date="2025-08" db="UniProtKB">
        <authorList>
            <consortium name="RefSeq"/>
        </authorList>
    </citation>
    <scope>IDENTIFICATION</scope>
</reference>
<keyword evidence="6 10" id="KW-1133">Transmembrane helix</keyword>
<keyword evidence="9" id="KW-0807">Transducer</keyword>
<keyword evidence="5" id="KW-0552">Olfaction</keyword>
<proteinExistence type="predicted"/>
<evidence type="ECO:0000256" key="1">
    <source>
        <dbReference type="ARBA" id="ARBA00004651"/>
    </source>
</evidence>
<protein>
    <submittedName>
        <fullName evidence="12">Uncharacterized protein LOC106751419</fullName>
    </submittedName>
</protein>
<evidence type="ECO:0000256" key="2">
    <source>
        <dbReference type="ARBA" id="ARBA00022475"/>
    </source>
</evidence>
<dbReference type="RefSeq" id="XP_014487793.1">
    <property type="nucleotide sequence ID" value="XM_014632307.1"/>
</dbReference>
<evidence type="ECO:0000256" key="7">
    <source>
        <dbReference type="ARBA" id="ARBA00023136"/>
    </source>
</evidence>
<dbReference type="AlphaFoldDB" id="A0A6P3YBN0"/>
<evidence type="ECO:0000256" key="4">
    <source>
        <dbReference type="ARBA" id="ARBA00022692"/>
    </source>
</evidence>
<keyword evidence="2" id="KW-1003">Cell membrane</keyword>
<dbReference type="InterPro" id="IPR004117">
    <property type="entry name" value="7tm6_olfct_rcpt"/>
</dbReference>
<dbReference type="GO" id="GO:0005886">
    <property type="term" value="C:plasma membrane"/>
    <property type="evidence" value="ECO:0007669"/>
    <property type="project" value="UniProtKB-SubCell"/>
</dbReference>
<keyword evidence="7 10" id="KW-0472">Membrane</keyword>
<gene>
    <name evidence="12" type="primary">LOC106751419</name>
</gene>
<comment type="subcellular location">
    <subcellularLocation>
        <location evidence="1">Cell membrane</location>
        <topology evidence="1">Multi-pass membrane protein</topology>
    </subcellularLocation>
</comment>
<dbReference type="GeneID" id="106751419"/>
<evidence type="ECO:0000256" key="9">
    <source>
        <dbReference type="ARBA" id="ARBA00023224"/>
    </source>
</evidence>
<evidence type="ECO:0000256" key="5">
    <source>
        <dbReference type="ARBA" id="ARBA00022725"/>
    </source>
</evidence>
<dbReference type="GO" id="GO:0007165">
    <property type="term" value="P:signal transduction"/>
    <property type="evidence" value="ECO:0007669"/>
    <property type="project" value="UniProtKB-KW"/>
</dbReference>
<dbReference type="OrthoDB" id="6765072at2759"/>
<keyword evidence="3" id="KW-0716">Sensory transduction</keyword>
<evidence type="ECO:0000256" key="10">
    <source>
        <dbReference type="SAM" id="Phobius"/>
    </source>
</evidence>
<organism evidence="11 12">
    <name type="scientific">Dinoponera quadriceps</name>
    <name type="common">South American ant</name>
    <dbReference type="NCBI Taxonomy" id="609295"/>
    <lineage>
        <taxon>Eukaryota</taxon>
        <taxon>Metazoa</taxon>
        <taxon>Ecdysozoa</taxon>
        <taxon>Arthropoda</taxon>
        <taxon>Hexapoda</taxon>
        <taxon>Insecta</taxon>
        <taxon>Pterygota</taxon>
        <taxon>Neoptera</taxon>
        <taxon>Endopterygota</taxon>
        <taxon>Hymenoptera</taxon>
        <taxon>Apocrita</taxon>
        <taxon>Aculeata</taxon>
        <taxon>Formicoidea</taxon>
        <taxon>Formicidae</taxon>
        <taxon>Ponerinae</taxon>
        <taxon>Ponerini</taxon>
        <taxon>Dinoponera</taxon>
    </lineage>
</organism>
<dbReference type="GO" id="GO:0004984">
    <property type="term" value="F:olfactory receptor activity"/>
    <property type="evidence" value="ECO:0007669"/>
    <property type="project" value="InterPro"/>
</dbReference>
<dbReference type="KEGG" id="dqu:106751419"/>
<dbReference type="PANTHER" id="PTHR21137:SF35">
    <property type="entry name" value="ODORANT RECEPTOR 19A-RELATED"/>
    <property type="match status" value="1"/>
</dbReference>
<evidence type="ECO:0000256" key="8">
    <source>
        <dbReference type="ARBA" id="ARBA00023170"/>
    </source>
</evidence>
<evidence type="ECO:0000256" key="6">
    <source>
        <dbReference type="ARBA" id="ARBA00022989"/>
    </source>
</evidence>
<sequence>MNSLVITFVFHACGQIEILCDALNDFSSSKCNQRLTSSIAGELVNKHQKIISFSEKIERIFCYIALIQVMLSSLVMCCLGYMLVTKISKSQEVGSIDNKVLIKVAMCYMAAYYASVEAFMFCFCGEYLITKVGTAQSIPLSLILT</sequence>
<name>A0A6P3YBN0_DINQU</name>
<keyword evidence="8" id="KW-0675">Receptor</keyword>
<dbReference type="Pfam" id="PF02949">
    <property type="entry name" value="7tm_6"/>
    <property type="match status" value="1"/>
</dbReference>
<feature type="transmembrane region" description="Helical" evidence="10">
    <location>
        <begin position="60"/>
        <end position="84"/>
    </location>
</feature>
<dbReference type="GO" id="GO:0005549">
    <property type="term" value="F:odorant binding"/>
    <property type="evidence" value="ECO:0007669"/>
    <property type="project" value="InterPro"/>
</dbReference>